<dbReference type="STRING" id="520762.AN619_03290"/>
<comment type="function">
    <text evidence="7">May play the central regulatory role in sporulation. It may be an element of the effector pathway responsible for the activation of sporulation genes in response to nutritional stress. Spo0A may act in concert with spo0H (a sigma factor) to control the expression of some genes that are critical to the sporulation process.</text>
</comment>
<dbReference type="SMART" id="SM00448">
    <property type="entry name" value="REC"/>
    <property type="match status" value="1"/>
</dbReference>
<protein>
    <recommendedName>
        <fullName evidence="1">Stage 0 sporulation protein A homolog</fullName>
    </recommendedName>
</protein>
<dbReference type="GO" id="GO:0032993">
    <property type="term" value="C:protein-DNA complex"/>
    <property type="evidence" value="ECO:0007669"/>
    <property type="project" value="TreeGrafter"/>
</dbReference>
<dbReference type="GO" id="GO:0000976">
    <property type="term" value="F:transcription cis-regulatory region binding"/>
    <property type="evidence" value="ECO:0007669"/>
    <property type="project" value="TreeGrafter"/>
</dbReference>
<dbReference type="InterPro" id="IPR001867">
    <property type="entry name" value="OmpR/PhoB-type_DNA-bd"/>
</dbReference>
<evidence type="ECO:0000256" key="6">
    <source>
        <dbReference type="ARBA" id="ARBA00023163"/>
    </source>
</evidence>
<dbReference type="EMBL" id="LOEE01000009">
    <property type="protein sequence ID" value="KXG77875.1"/>
    <property type="molecule type" value="Genomic_DNA"/>
</dbReference>
<accession>A0A140LBF0</accession>
<dbReference type="AlphaFoldDB" id="A0A140LBF0"/>
<dbReference type="Gene3D" id="1.10.10.10">
    <property type="entry name" value="Winged helix-like DNA-binding domain superfamily/Winged helix DNA-binding domain"/>
    <property type="match status" value="1"/>
</dbReference>
<proteinExistence type="predicted"/>
<evidence type="ECO:0000313" key="12">
    <source>
        <dbReference type="EMBL" id="KXG77875.1"/>
    </source>
</evidence>
<keyword evidence="13" id="KW-1185">Reference proteome</keyword>
<dbReference type="InterPro" id="IPR011006">
    <property type="entry name" value="CheY-like_superfamily"/>
</dbReference>
<dbReference type="FunFam" id="1.10.10.10:FF:000018">
    <property type="entry name" value="DNA-binding response regulator ResD"/>
    <property type="match status" value="1"/>
</dbReference>
<evidence type="ECO:0000256" key="2">
    <source>
        <dbReference type="ARBA" id="ARBA00022553"/>
    </source>
</evidence>
<evidence type="ECO:0000313" key="13">
    <source>
        <dbReference type="Proteomes" id="UP000070456"/>
    </source>
</evidence>
<keyword evidence="2 8" id="KW-0597">Phosphoprotein</keyword>
<gene>
    <name evidence="12" type="primary">regX3_1</name>
    <name evidence="12" type="ORF">AN619_03290</name>
</gene>
<evidence type="ECO:0000256" key="5">
    <source>
        <dbReference type="ARBA" id="ARBA00023125"/>
    </source>
</evidence>
<dbReference type="InterPro" id="IPR039420">
    <property type="entry name" value="WalR-like"/>
</dbReference>
<dbReference type="CDD" id="cd00383">
    <property type="entry name" value="trans_reg_C"/>
    <property type="match status" value="1"/>
</dbReference>
<evidence type="ECO:0000259" key="11">
    <source>
        <dbReference type="PROSITE" id="PS51755"/>
    </source>
</evidence>
<keyword evidence="5 9" id="KW-0238">DNA-binding</keyword>
<keyword evidence="6" id="KW-0804">Transcription</keyword>
<feature type="domain" description="Response regulatory" evidence="10">
    <location>
        <begin position="5"/>
        <end position="118"/>
    </location>
</feature>
<dbReference type="Pfam" id="PF00072">
    <property type="entry name" value="Response_reg"/>
    <property type="match status" value="1"/>
</dbReference>
<dbReference type="RefSeq" id="WP_068554511.1">
    <property type="nucleotide sequence ID" value="NZ_LOEE01000009.1"/>
</dbReference>
<dbReference type="PANTHER" id="PTHR48111:SF73">
    <property type="entry name" value="ALKALINE PHOSPHATASE SYNTHESIS TRANSCRIPTIONAL REGULATORY PROTEIN PHOP"/>
    <property type="match status" value="1"/>
</dbReference>
<evidence type="ECO:0000256" key="4">
    <source>
        <dbReference type="ARBA" id="ARBA00023015"/>
    </source>
</evidence>
<evidence type="ECO:0000256" key="7">
    <source>
        <dbReference type="ARBA" id="ARBA00024867"/>
    </source>
</evidence>
<organism evidence="12 13">
    <name type="scientific">Thermotalea metallivorans</name>
    <dbReference type="NCBI Taxonomy" id="520762"/>
    <lineage>
        <taxon>Bacteria</taxon>
        <taxon>Bacillati</taxon>
        <taxon>Bacillota</taxon>
        <taxon>Clostridia</taxon>
        <taxon>Peptostreptococcales</taxon>
        <taxon>Thermotaleaceae</taxon>
        <taxon>Thermotalea</taxon>
    </lineage>
</organism>
<evidence type="ECO:0000259" key="10">
    <source>
        <dbReference type="PROSITE" id="PS50110"/>
    </source>
</evidence>
<dbReference type="Gene3D" id="6.10.250.690">
    <property type="match status" value="1"/>
</dbReference>
<evidence type="ECO:0000256" key="8">
    <source>
        <dbReference type="PROSITE-ProRule" id="PRU00169"/>
    </source>
</evidence>
<feature type="DNA-binding region" description="OmpR/PhoB-type" evidence="9">
    <location>
        <begin position="129"/>
        <end position="230"/>
    </location>
</feature>
<feature type="domain" description="OmpR/PhoB-type" evidence="11">
    <location>
        <begin position="129"/>
        <end position="230"/>
    </location>
</feature>
<evidence type="ECO:0000256" key="1">
    <source>
        <dbReference type="ARBA" id="ARBA00018672"/>
    </source>
</evidence>
<dbReference type="GO" id="GO:0000156">
    <property type="term" value="F:phosphorelay response regulator activity"/>
    <property type="evidence" value="ECO:0007669"/>
    <property type="project" value="TreeGrafter"/>
</dbReference>
<dbReference type="Gene3D" id="3.40.50.2300">
    <property type="match status" value="1"/>
</dbReference>
<dbReference type="PANTHER" id="PTHR48111">
    <property type="entry name" value="REGULATOR OF RPOS"/>
    <property type="match status" value="1"/>
</dbReference>
<dbReference type="SUPFAM" id="SSF52172">
    <property type="entry name" value="CheY-like"/>
    <property type="match status" value="1"/>
</dbReference>
<evidence type="ECO:0000256" key="3">
    <source>
        <dbReference type="ARBA" id="ARBA00023012"/>
    </source>
</evidence>
<dbReference type="Pfam" id="PF00486">
    <property type="entry name" value="Trans_reg_C"/>
    <property type="match status" value="1"/>
</dbReference>
<dbReference type="PATRIC" id="fig|520762.4.peg.372"/>
<name>A0A140LBF0_9FIRM</name>
<dbReference type="GO" id="GO:0005829">
    <property type="term" value="C:cytosol"/>
    <property type="evidence" value="ECO:0007669"/>
    <property type="project" value="TreeGrafter"/>
</dbReference>
<keyword evidence="4" id="KW-0805">Transcription regulation</keyword>
<dbReference type="FunFam" id="3.40.50.2300:FF:000001">
    <property type="entry name" value="DNA-binding response regulator PhoB"/>
    <property type="match status" value="1"/>
</dbReference>
<keyword evidence="3" id="KW-0902">Two-component regulatory system</keyword>
<sequence length="232" mass="26201">MKNRTVLVVDDEKKIVDVVAAYLSKEGFHVLTAADGEEALGILKKETVHLIVLDLMLPKLSGEEVCSSIRSCSDVPIIMLTAKAEENDKVEGLALGADDYLTKPFSPRELVSRVRALMRRSYREDQPLADYLIFNGGDLEVDVKKLQVKKKGQPVNFTPNELKLLYVFLINPGQIFTREQLIEKAFGYDYEGFDRTVDVHIKNIRQKIEDDPKNPVYILTVYGMGYKFGGTK</sequence>
<reference evidence="12 13" key="1">
    <citation type="submission" date="2015-12" db="EMBL/GenBank/DDBJ databases">
        <title>Draft genome sequence of the thermoanaerobe Thermotalea metallivorans, an isolate from the runoff channel of the Great Artesian Basin, Australia.</title>
        <authorList>
            <person name="Patel B.K."/>
        </authorList>
    </citation>
    <scope>NUCLEOTIDE SEQUENCE [LARGE SCALE GENOMIC DNA]</scope>
    <source>
        <strain evidence="12 13">B2-1</strain>
    </source>
</reference>
<comment type="caution">
    <text evidence="12">The sequence shown here is derived from an EMBL/GenBank/DDBJ whole genome shotgun (WGS) entry which is preliminary data.</text>
</comment>
<evidence type="ECO:0000256" key="9">
    <source>
        <dbReference type="PROSITE-ProRule" id="PRU01091"/>
    </source>
</evidence>
<dbReference type="InterPro" id="IPR001789">
    <property type="entry name" value="Sig_transdc_resp-reg_receiver"/>
</dbReference>
<feature type="modified residue" description="4-aspartylphosphate" evidence="8">
    <location>
        <position position="54"/>
    </location>
</feature>
<dbReference type="InterPro" id="IPR036388">
    <property type="entry name" value="WH-like_DNA-bd_sf"/>
</dbReference>
<dbReference type="PROSITE" id="PS51755">
    <property type="entry name" value="OMPR_PHOB"/>
    <property type="match status" value="1"/>
</dbReference>
<dbReference type="SMART" id="SM00862">
    <property type="entry name" value="Trans_reg_C"/>
    <property type="match status" value="1"/>
</dbReference>
<dbReference type="GO" id="GO:0006355">
    <property type="term" value="P:regulation of DNA-templated transcription"/>
    <property type="evidence" value="ECO:0007669"/>
    <property type="project" value="InterPro"/>
</dbReference>
<dbReference type="PROSITE" id="PS50110">
    <property type="entry name" value="RESPONSE_REGULATORY"/>
    <property type="match status" value="1"/>
</dbReference>
<dbReference type="OrthoDB" id="9802426at2"/>
<dbReference type="Proteomes" id="UP000070456">
    <property type="component" value="Unassembled WGS sequence"/>
</dbReference>